<feature type="region of interest" description="Disordered" evidence="4">
    <location>
        <begin position="835"/>
        <end position="885"/>
    </location>
</feature>
<dbReference type="Gene3D" id="3.40.50.10190">
    <property type="entry name" value="BRCT domain"/>
    <property type="match status" value="1"/>
</dbReference>
<accession>A0AAN6E1K5</accession>
<feature type="compositionally biased region" description="Polar residues" evidence="4">
    <location>
        <begin position="82"/>
        <end position="92"/>
    </location>
</feature>
<evidence type="ECO:0000313" key="7">
    <source>
        <dbReference type="Proteomes" id="UP001203852"/>
    </source>
</evidence>
<dbReference type="Pfam" id="PF00533">
    <property type="entry name" value="BRCT"/>
    <property type="match status" value="1"/>
</dbReference>
<keyword evidence="2" id="KW-0227">DNA damage</keyword>
<evidence type="ECO:0000259" key="5">
    <source>
        <dbReference type="PROSITE" id="PS50172"/>
    </source>
</evidence>
<dbReference type="Proteomes" id="UP001203852">
    <property type="component" value="Unassembled WGS sequence"/>
</dbReference>
<feature type="compositionally biased region" description="Polar residues" evidence="4">
    <location>
        <begin position="621"/>
        <end position="636"/>
    </location>
</feature>
<feature type="region of interest" description="Disordered" evidence="4">
    <location>
        <begin position="75"/>
        <end position="97"/>
    </location>
</feature>
<feature type="region of interest" description="Disordered" evidence="4">
    <location>
        <begin position="726"/>
        <end position="807"/>
    </location>
</feature>
<feature type="region of interest" description="Disordered" evidence="4">
    <location>
        <begin position="560"/>
        <end position="581"/>
    </location>
</feature>
<sequence>MHSLDASLLASCVPSTRNVMEGPLLMENDSESIDISSLKRAVLRPLQSAHEQPDSQLSLFAQREFAAVDTTLAQLSPRRPAQQHTTVASPNLDSLPELGSTVAESDVLNVDSQPVSEPTPTNAKSKSAASVRKMTSQGSDDPTQELSQSLYTTLLQNRSRSEVQLPTDQNGEEAEGESQKSLHEGMEGHIDLLSSYPKDGEEEADSSPVDFSPTQSQHALSQFPESQRFKTPATAGKKRRYDGAIIESPDLPRNPLLRNGTENHANVIGLSQAFAATQANTSPFLPDVNGMLPSDRPSPSIELQPRPMTAVSSSPMRPIYAFQRASTEPASRYVSVREEQAERDRQALARRQEILDTDDFSDDGLGLEPSPVARDRRQREIELRLQAKMQRLSSPSRHSKRGPSMSKSSPIRPPTRASPLDNHSARSTRFLDRSSPSRRKRRIASDDSEEETEQEDNADIAVARSSQALVPLDEEDKENFLGNGSQVPETTARLIRITNGPLGLLEDSPSLRHGRPIDADNQMPVLHSSQFFAVADSQASQTRRTVQKAARVLDSSPVDKVIDFVPQSPTSPPRQNEPADQVNGVKHADKLAPPDTLLLASPGLPLGSSSSQDQQHRRSTIPETSSNEQQSSSKATTVHHDEGHRPGEDSSRSRFETARSRIPSSTEALDRQAAVDPSVPPESSTPTTRKRQRMLDIAAEPSPLKSQVSFNATEALQVDADFQSPGRRTLLLRTPDSSQSKTARRRPSSPVRARFEDERIDQPVGGGNRQQGPLNTRAPASHPPNSRGTVPATGLAISSSKLSRKTPKSISVVAEMANTNGQAAANTNRLSQWELDASPPTKPAPVSKPGLSLKRKAKELDSSRGEEANISTKRQRRPTEKAAQSMAISINADNGAEKPSAHVPPKEDRRAQTIQMVEPDLDTSLVAPNMVFACFNGKTRAYYPALCLGPSLTDPARYLIQWEGYAAEEIDEYGIKSLDLRVGDQVKVNMQGFPKLSYVIKGFKDKIGQRAAVDDVQPTTDIRGYKTLLVAPKQRKSLPAEVSTELVKDVPVSSIYLDSNMWGQMKDRPYEYKPLVHKVSPFGSSTPVERSSTPSTPPSRNRRGATVAVPVTVSINLADGIFTNMAFAVTYKSATRRTKLEHLIRSQGGLVLQGSFLDLLESESTELKPQFSGLAFTALLTDKHSRKIKYMQALALGVPCLSGRWIEACCQADDLLDWTTYLLPAGETTELDGATKSRILPFGQALGALKAKDMFALRPNVFNGSRVIVVTGRKTSEERKEYLLLIRALGAGQIETEPDLNAAKATVERSCSDDGSEALRWVFVDNLDVDAAKTMFTSSGFGEKGRKKARFTKSEERPAPGMDVKVMCNEDIVQTLILGKLWMG</sequence>
<feature type="compositionally biased region" description="Basic and acidic residues" evidence="4">
    <location>
        <begin position="858"/>
        <end position="867"/>
    </location>
</feature>
<feature type="compositionally biased region" description="Polar residues" evidence="4">
    <location>
        <begin position="212"/>
        <end position="225"/>
    </location>
</feature>
<dbReference type="InterPro" id="IPR001357">
    <property type="entry name" value="BRCT_dom"/>
</dbReference>
<dbReference type="InterPro" id="IPR047249">
    <property type="entry name" value="BRCT_p53bp1-like_rpt1"/>
</dbReference>
<feature type="compositionally biased region" description="Basic and acidic residues" evidence="4">
    <location>
        <begin position="895"/>
        <end position="909"/>
    </location>
</feature>
<dbReference type="EMBL" id="MU404352">
    <property type="protein sequence ID" value="KAI1615567.1"/>
    <property type="molecule type" value="Genomic_DNA"/>
</dbReference>
<comment type="caution">
    <text evidence="6">The sequence shown here is derived from an EMBL/GenBank/DDBJ whole genome shotgun (WGS) entry which is preliminary data.</text>
</comment>
<dbReference type="GO" id="GO:0042393">
    <property type="term" value="F:histone binding"/>
    <property type="evidence" value="ECO:0007669"/>
    <property type="project" value="TreeGrafter"/>
</dbReference>
<feature type="compositionally biased region" description="Acidic residues" evidence="4">
    <location>
        <begin position="446"/>
        <end position="458"/>
    </location>
</feature>
<name>A0AAN6E1K5_9EURO</name>
<dbReference type="InterPro" id="IPR041297">
    <property type="entry name" value="Crb2_Tudor"/>
</dbReference>
<gene>
    <name evidence="6" type="ORF">EDD36DRAFT_433122</name>
</gene>
<feature type="compositionally biased region" description="Polar residues" evidence="4">
    <location>
        <begin position="111"/>
        <end position="169"/>
    </location>
</feature>
<keyword evidence="7" id="KW-1185">Reference proteome</keyword>
<dbReference type="Pfam" id="PF18115">
    <property type="entry name" value="Tudor_3"/>
    <property type="match status" value="1"/>
</dbReference>
<feature type="compositionally biased region" description="Low complexity" evidence="4">
    <location>
        <begin position="597"/>
        <end position="613"/>
    </location>
</feature>
<feature type="region of interest" description="Disordered" evidence="4">
    <location>
        <begin position="1083"/>
        <end position="1105"/>
    </location>
</feature>
<feature type="region of interest" description="Disordered" evidence="4">
    <location>
        <begin position="354"/>
        <end position="462"/>
    </location>
</feature>
<evidence type="ECO:0000256" key="3">
    <source>
        <dbReference type="ARBA" id="ARBA00023242"/>
    </source>
</evidence>
<dbReference type="GO" id="GO:0005634">
    <property type="term" value="C:nucleus"/>
    <property type="evidence" value="ECO:0007669"/>
    <property type="project" value="UniProtKB-SubCell"/>
</dbReference>
<feature type="compositionally biased region" description="Low complexity" evidence="4">
    <location>
        <begin position="1084"/>
        <end position="1094"/>
    </location>
</feature>
<feature type="region of interest" description="Disordered" evidence="4">
    <location>
        <begin position="111"/>
        <end position="238"/>
    </location>
</feature>
<evidence type="ECO:0000256" key="1">
    <source>
        <dbReference type="ARBA" id="ARBA00004123"/>
    </source>
</evidence>
<keyword evidence="3" id="KW-0539">Nucleus</keyword>
<reference evidence="6" key="1">
    <citation type="journal article" date="2022" name="bioRxiv">
        <title>Deciphering the potential niche of two novel black yeast fungi from a biological soil crust based on their genomes, phenotypes, and melanin regulation.</title>
        <authorList>
            <consortium name="DOE Joint Genome Institute"/>
            <person name="Carr E.C."/>
            <person name="Barton Q."/>
            <person name="Grambo S."/>
            <person name="Sullivan M."/>
            <person name="Renfro C.M."/>
            <person name="Kuo A."/>
            <person name="Pangilinan J."/>
            <person name="Lipzen A."/>
            <person name="Keymanesh K."/>
            <person name="Savage E."/>
            <person name="Barry K."/>
            <person name="Grigoriev I.V."/>
            <person name="Riekhof W.R."/>
            <person name="Harris S.S."/>
        </authorList>
    </citation>
    <scope>NUCLEOTIDE SEQUENCE</scope>
    <source>
        <strain evidence="6">JF 03-4F</strain>
    </source>
</reference>
<organism evidence="6 7">
    <name type="scientific">Exophiala viscosa</name>
    <dbReference type="NCBI Taxonomy" id="2486360"/>
    <lineage>
        <taxon>Eukaryota</taxon>
        <taxon>Fungi</taxon>
        <taxon>Dikarya</taxon>
        <taxon>Ascomycota</taxon>
        <taxon>Pezizomycotina</taxon>
        <taxon>Eurotiomycetes</taxon>
        <taxon>Chaetothyriomycetidae</taxon>
        <taxon>Chaetothyriales</taxon>
        <taxon>Herpotrichiellaceae</taxon>
        <taxon>Exophiala</taxon>
    </lineage>
</organism>
<dbReference type="SMART" id="SM00292">
    <property type="entry name" value="BRCT"/>
    <property type="match status" value="1"/>
</dbReference>
<dbReference type="Gene3D" id="2.30.30.140">
    <property type="match status" value="1"/>
</dbReference>
<dbReference type="InterPro" id="IPR036420">
    <property type="entry name" value="BRCT_dom_sf"/>
</dbReference>
<dbReference type="InterPro" id="IPR047252">
    <property type="entry name" value="TP53BP1-like"/>
</dbReference>
<feature type="compositionally biased region" description="Basic and acidic residues" evidence="4">
    <location>
        <begin position="638"/>
        <end position="659"/>
    </location>
</feature>
<dbReference type="CDD" id="cd17745">
    <property type="entry name" value="BRCT_p53bp1_rpt1"/>
    <property type="match status" value="1"/>
</dbReference>
<dbReference type="SUPFAM" id="SSF52113">
    <property type="entry name" value="BRCT domain"/>
    <property type="match status" value="1"/>
</dbReference>
<evidence type="ECO:0000313" key="6">
    <source>
        <dbReference type="EMBL" id="KAI1615567.1"/>
    </source>
</evidence>
<dbReference type="GO" id="GO:0045944">
    <property type="term" value="P:positive regulation of transcription by RNA polymerase II"/>
    <property type="evidence" value="ECO:0007669"/>
    <property type="project" value="TreeGrafter"/>
</dbReference>
<proteinExistence type="predicted"/>
<comment type="subcellular location">
    <subcellularLocation>
        <location evidence="1">Nucleus</location>
    </subcellularLocation>
</comment>
<dbReference type="PANTHER" id="PTHR15321">
    <property type="entry name" value="TUMOR SUPPRESSOR P53-BINDING PROTEIN 1"/>
    <property type="match status" value="1"/>
</dbReference>
<protein>
    <submittedName>
        <fullName evidence="6">DNA repair protein RAD9</fullName>
    </submittedName>
</protein>
<evidence type="ECO:0000256" key="2">
    <source>
        <dbReference type="ARBA" id="ARBA00022763"/>
    </source>
</evidence>
<feature type="domain" description="BRCT" evidence="5">
    <location>
        <begin position="1117"/>
        <end position="1223"/>
    </location>
</feature>
<dbReference type="PANTHER" id="PTHR15321:SF3">
    <property type="entry name" value="TP53-BINDING PROTEIN 1"/>
    <property type="match status" value="1"/>
</dbReference>
<dbReference type="PROSITE" id="PS50172">
    <property type="entry name" value="BRCT"/>
    <property type="match status" value="1"/>
</dbReference>
<evidence type="ECO:0000256" key="4">
    <source>
        <dbReference type="SAM" id="MobiDB-lite"/>
    </source>
</evidence>
<feature type="region of interest" description="Disordered" evidence="4">
    <location>
        <begin position="890"/>
        <end position="909"/>
    </location>
</feature>
<dbReference type="GO" id="GO:0000077">
    <property type="term" value="P:DNA damage checkpoint signaling"/>
    <property type="evidence" value="ECO:0007669"/>
    <property type="project" value="TreeGrafter"/>
</dbReference>
<feature type="compositionally biased region" description="Basic and acidic residues" evidence="4">
    <location>
        <begin position="373"/>
        <end position="385"/>
    </location>
</feature>
<feature type="compositionally biased region" description="Basic and acidic residues" evidence="4">
    <location>
        <begin position="177"/>
        <end position="190"/>
    </location>
</feature>
<feature type="region of interest" description="Disordered" evidence="4">
    <location>
        <begin position="595"/>
        <end position="692"/>
    </location>
</feature>